<proteinExistence type="predicted"/>
<evidence type="ECO:0000313" key="4">
    <source>
        <dbReference type="Proteomes" id="UP001057998"/>
    </source>
</evidence>
<evidence type="ECO:0000313" key="3">
    <source>
        <dbReference type="EMBL" id="UTV27639.1"/>
    </source>
</evidence>
<feature type="domain" description="AsmA" evidence="2">
    <location>
        <begin position="3"/>
        <end position="558"/>
    </location>
</feature>
<dbReference type="Pfam" id="PF05170">
    <property type="entry name" value="AsmA"/>
    <property type="match status" value="1"/>
</dbReference>
<name>A0ABY5GG07_9GAMM</name>
<feature type="region of interest" description="Disordered" evidence="1">
    <location>
        <begin position="580"/>
        <end position="608"/>
    </location>
</feature>
<dbReference type="InterPro" id="IPR007844">
    <property type="entry name" value="AsmA"/>
</dbReference>
<accession>A0ABY5GG07</accession>
<evidence type="ECO:0000256" key="1">
    <source>
        <dbReference type="SAM" id="MobiDB-lite"/>
    </source>
</evidence>
<reference evidence="3" key="1">
    <citation type="submission" date="2022-07" db="EMBL/GenBank/DDBJ databases">
        <title>Genome sequencing of Photobacterium atrarenae GJH2-4.</title>
        <authorList>
            <person name="Park S.-J."/>
        </authorList>
    </citation>
    <scope>NUCLEOTIDE SEQUENCE</scope>
    <source>
        <strain evidence="3">GJH2-4</strain>
    </source>
</reference>
<gene>
    <name evidence="3" type="ORF">NNL38_15370</name>
</gene>
<dbReference type="RefSeq" id="WP_255388857.1">
    <property type="nucleotide sequence ID" value="NZ_CP101508.1"/>
</dbReference>
<sequence length="688" mass="76799">MRLAGKLIATFIIISLLATTILLALLHTRHAAPLIDRLVNAFTPYHINTTTVRYHILKPWHLRLDELNIRLPAADAQPPEPITIARLELWFNPRHLLRPGWSFDTVLIDGLTLSSAAPLQTLPAIEATRLALTNFNWRSEDLTLANSKLQLNHWQSSPSASSYTYQGDVRLAADTIQWQQQTLENVLIDGQRDGEHWTLYGFSFRWHQANISGQAEYQPGPEARPLWRIRQLSLAGLNLQEPTLATWLSTRWHQYLSEAQPDISVERLDVLHSSLELPGLVLNSANLSLRDWHLDGGGLPAALWQQQEATLSLDADSLRWQDLVLDTPLAELAFRPQQVQLTGLSTKLLGGYLTTDGTLTPDTLALNQFTARNIQWELPRNWTDRLRHLSAPLSNISVQELKIGYTALTAPDPRWPFHLNGLNVSGYELQLKRRGQPGLWQGSLTASASSAGLNGVPVTESMLKMTSQAGQWQLERLTLSFEQGLMEAQGQMALVQEGMPWQLQLSSDSLPATVLPRWLQLPLMVDGMLDVTLNAQGLGQHATGLAYSLAGELNATLRQLRLNRQTTAQLWQQWQQPSPTWYAASQSPGTPSPQDSAAGSEKARKAAQQTELLQISPIRLQADRGRIQIQPIDIKGGSWSATLGGRWDLARPDAQQLELNAEQGCERLQRRWQGDQQSVSHTSCGNNI</sequence>
<keyword evidence="4" id="KW-1185">Reference proteome</keyword>
<dbReference type="EMBL" id="CP101508">
    <property type="protein sequence ID" value="UTV27639.1"/>
    <property type="molecule type" value="Genomic_DNA"/>
</dbReference>
<dbReference type="Proteomes" id="UP001057998">
    <property type="component" value="Chromosome 1"/>
</dbReference>
<evidence type="ECO:0000259" key="2">
    <source>
        <dbReference type="Pfam" id="PF05170"/>
    </source>
</evidence>
<organism evidence="3 4">
    <name type="scientific">Photobacterium atrarenae</name>
    <dbReference type="NCBI Taxonomy" id="865757"/>
    <lineage>
        <taxon>Bacteria</taxon>
        <taxon>Pseudomonadati</taxon>
        <taxon>Pseudomonadota</taxon>
        <taxon>Gammaproteobacteria</taxon>
        <taxon>Vibrionales</taxon>
        <taxon>Vibrionaceae</taxon>
        <taxon>Photobacterium</taxon>
    </lineage>
</organism>
<protein>
    <submittedName>
        <fullName evidence="3">AsmA family protein</fullName>
    </submittedName>
</protein>
<feature type="compositionally biased region" description="Polar residues" evidence="1">
    <location>
        <begin position="583"/>
        <end position="597"/>
    </location>
</feature>